<dbReference type="InterPro" id="IPR006865">
    <property type="entry name" value="DUF629"/>
</dbReference>
<feature type="compositionally biased region" description="Basic residues" evidence="1">
    <location>
        <begin position="1"/>
        <end position="21"/>
    </location>
</feature>
<dbReference type="EMBL" id="KL662189">
    <property type="protein sequence ID" value="KFM29261.1"/>
    <property type="molecule type" value="Genomic_DNA"/>
</dbReference>
<evidence type="ECO:0000259" key="2">
    <source>
        <dbReference type="PROSITE" id="PS00028"/>
    </source>
</evidence>
<dbReference type="eggNOG" id="ENOG502QWH3">
    <property type="taxonomic scope" value="Eukaryota"/>
</dbReference>
<feature type="domain" description="C2H2-type" evidence="2">
    <location>
        <begin position="219"/>
        <end position="240"/>
    </location>
</feature>
<feature type="region of interest" description="Disordered" evidence="1">
    <location>
        <begin position="312"/>
        <end position="399"/>
    </location>
</feature>
<feature type="compositionally biased region" description="Low complexity" evidence="1">
    <location>
        <begin position="371"/>
        <end position="386"/>
    </location>
</feature>
<feature type="compositionally biased region" description="Low complexity" evidence="1">
    <location>
        <begin position="609"/>
        <end position="621"/>
    </location>
</feature>
<dbReference type="OrthoDB" id="513834at2759"/>
<evidence type="ECO:0000313" key="3">
    <source>
        <dbReference type="EMBL" id="KFM29261.1"/>
    </source>
</evidence>
<reference evidence="3 4" key="1">
    <citation type="journal article" date="2014" name="BMC Genomics">
        <title>Oil accumulation mechanisms of the oleaginous microalga Chlorella protothecoides revealed through its genome, transcriptomes, and proteomes.</title>
        <authorList>
            <person name="Gao C."/>
            <person name="Wang Y."/>
            <person name="Shen Y."/>
            <person name="Yan D."/>
            <person name="He X."/>
            <person name="Dai J."/>
            <person name="Wu Q."/>
        </authorList>
    </citation>
    <scope>NUCLEOTIDE SEQUENCE [LARGE SCALE GENOMIC DNA]</scope>
    <source>
        <strain evidence="3 4">0710</strain>
    </source>
</reference>
<feature type="compositionally biased region" description="Acidic residues" evidence="1">
    <location>
        <begin position="347"/>
        <end position="358"/>
    </location>
</feature>
<feature type="region of interest" description="Disordered" evidence="1">
    <location>
        <begin position="1"/>
        <end position="34"/>
    </location>
</feature>
<feature type="compositionally biased region" description="Acidic residues" evidence="1">
    <location>
        <begin position="322"/>
        <end position="332"/>
    </location>
</feature>
<name>A0A087SU57_AUXPR</name>
<dbReference type="KEGG" id="apro:F751_1637"/>
<accession>A0A087SU57</accession>
<dbReference type="AlphaFoldDB" id="A0A087SU57"/>
<dbReference type="Pfam" id="PF04780">
    <property type="entry name" value="DUF629"/>
    <property type="match status" value="1"/>
</dbReference>
<protein>
    <recommendedName>
        <fullName evidence="2">C2H2-type domain-containing protein</fullName>
    </recommendedName>
</protein>
<feature type="region of interest" description="Disordered" evidence="1">
    <location>
        <begin position="119"/>
        <end position="146"/>
    </location>
</feature>
<feature type="region of interest" description="Disordered" evidence="1">
    <location>
        <begin position="546"/>
        <end position="654"/>
    </location>
</feature>
<dbReference type="GeneID" id="23613028"/>
<dbReference type="RefSeq" id="XP_011402314.1">
    <property type="nucleotide sequence ID" value="XM_011404012.1"/>
</dbReference>
<proteinExistence type="predicted"/>
<dbReference type="Proteomes" id="UP000028924">
    <property type="component" value="Unassembled WGS sequence"/>
</dbReference>
<dbReference type="InterPro" id="IPR013087">
    <property type="entry name" value="Znf_C2H2_type"/>
</dbReference>
<evidence type="ECO:0000256" key="1">
    <source>
        <dbReference type="SAM" id="MobiDB-lite"/>
    </source>
</evidence>
<feature type="compositionally biased region" description="Low complexity" evidence="1">
    <location>
        <begin position="556"/>
        <end position="572"/>
    </location>
</feature>
<evidence type="ECO:0000313" key="4">
    <source>
        <dbReference type="Proteomes" id="UP000028924"/>
    </source>
</evidence>
<gene>
    <name evidence="3" type="ORF">F751_1637</name>
</gene>
<organism evidence="3 4">
    <name type="scientific">Auxenochlorella protothecoides</name>
    <name type="common">Green microalga</name>
    <name type="synonym">Chlorella protothecoides</name>
    <dbReference type="NCBI Taxonomy" id="3075"/>
    <lineage>
        <taxon>Eukaryota</taxon>
        <taxon>Viridiplantae</taxon>
        <taxon>Chlorophyta</taxon>
        <taxon>core chlorophytes</taxon>
        <taxon>Trebouxiophyceae</taxon>
        <taxon>Chlorellales</taxon>
        <taxon>Chlorellaceae</taxon>
        <taxon>Auxenochlorella</taxon>
    </lineage>
</organism>
<keyword evidence="4" id="KW-1185">Reference proteome</keyword>
<dbReference type="PROSITE" id="PS00028">
    <property type="entry name" value="ZINC_FINGER_C2H2_1"/>
    <property type="match status" value="1"/>
</dbReference>
<sequence length="742" mass="78600">MPVMPKLHRATRVGRRRKAKEHHGDASDGGTVDKGALADCLSQTSKIAAECNTILRDLLKGRSPHHHDLQRLASQQATLSELLRMLRLDSTTADGAPLASPMDLLGPLYRSQHSPLSVLKQWDLPPPKPKARGGKGSAAAGARGGGDRAALTRHERCLSVEHYWNSLTPATRRELLRVPIDKMVEVASETGGEGAVKELWEALALLRLSGGRTAAYWRCPMCDVRVVEPSAFLQHLQLYHEDVQYADDDVPLVCTKCSREVVGAYYQNEEDGYPPVVLCMTCCWDEQVLQGTSEELSGAMQLRLPTASHILSPGSSAWSSETGDEDGSEDGEGLGLGGDWGPASDGGADEDGSGDEDGGTPPQEEAVRRSGAPCPAADDAAAGVAVQPPRRPKRTVSEHAAPPRTCLCCVAQEKPDSQLLVDAILEQLAALSSTRRDQLERVLALLMTHAHRVYSRGLASTAEQRRHVRGMRDALREDVRALDQYPPAWVAGLVDTATAFARSVPESLRSREADFLPPGCESGEREANAAFLKALEDVQGPSIVRAAASRQPSPTPARTRTPPAYAGPATPALSAPGPPHGTPPANCHGTQAGGWPGLMQGQLAVGHGQANAQATAHQAPAWEPQGGTTGESLRQHHLAPSLPGDPFAAAPPPRFDAFNGYGRVAPGLGEWPALHHRGEAEGLPPHAPPAASAYAGFDLGGGGYAPPSGPPFGAREAEAGAMDDWSELQAQLPSDLGDVLNL</sequence>